<accession>A0A699ZXF8</accession>
<comment type="subcellular location">
    <subcellularLocation>
        <location evidence="1">Cytoplasm</location>
        <location evidence="1">Cytoskeleton</location>
        <location evidence="1">Cilium axoneme</location>
    </subcellularLocation>
</comment>
<keyword evidence="3" id="KW-1185">Reference proteome</keyword>
<dbReference type="EMBL" id="BLLF01001673">
    <property type="protein sequence ID" value="GFH20642.1"/>
    <property type="molecule type" value="Genomic_DNA"/>
</dbReference>
<dbReference type="AlphaFoldDB" id="A0A699ZXF8"/>
<organism evidence="2 3">
    <name type="scientific">Haematococcus lacustris</name>
    <name type="common">Green alga</name>
    <name type="synonym">Haematococcus pluvialis</name>
    <dbReference type="NCBI Taxonomy" id="44745"/>
    <lineage>
        <taxon>Eukaryota</taxon>
        <taxon>Viridiplantae</taxon>
        <taxon>Chlorophyta</taxon>
        <taxon>core chlorophytes</taxon>
        <taxon>Chlorophyceae</taxon>
        <taxon>CS clade</taxon>
        <taxon>Chlamydomonadales</taxon>
        <taxon>Haematococcaceae</taxon>
        <taxon>Haematococcus</taxon>
    </lineage>
</organism>
<dbReference type="Proteomes" id="UP000485058">
    <property type="component" value="Unassembled WGS sequence"/>
</dbReference>
<sequence length="380" mass="41739">MHLTTHCHTCLHKRSSGSPSGICIHTTLQWQRTLSALASACTPPLMTPLLGLPKAVLEDIAGQVAECDRGDSLARTCFAFYEASLLHAPAFRVQLESQRCDQLFTPRVIAALRARTRSLKLVLEQTHGSRRDTQLLNTVGLASLLVQHLLQLDLTNTTVIQPQQPAPGDLTLDNLFHGARLKHLTLVVSEDEPLLPNLQHLRQHLTQLCLTHQSHLPLAAITSRLSTLAQLQELTISKLYSVQSVPELLQTLPKLHTLQLPEGCVWKQQQLDALLSATQLTSVQLASIKLTSPHTQAPCSWQRLELVDGMGYGTAEHLPLHSLTQPLVLGRLCISVSDASRPEAAAALHRLAHACKAQQGRNLDQLVALLRPLQHSFVGK</sequence>
<evidence type="ECO:0000313" key="2">
    <source>
        <dbReference type="EMBL" id="GFH20642.1"/>
    </source>
</evidence>
<dbReference type="InterPro" id="IPR032675">
    <property type="entry name" value="LRR_dom_sf"/>
</dbReference>
<comment type="caution">
    <text evidence="2">The sequence shown here is derived from an EMBL/GenBank/DDBJ whole genome shotgun (WGS) entry which is preliminary data.</text>
</comment>
<proteinExistence type="predicted"/>
<evidence type="ECO:0000313" key="3">
    <source>
        <dbReference type="Proteomes" id="UP000485058"/>
    </source>
</evidence>
<dbReference type="GO" id="GO:0005930">
    <property type="term" value="C:axoneme"/>
    <property type="evidence" value="ECO:0007669"/>
    <property type="project" value="UniProtKB-SubCell"/>
</dbReference>
<evidence type="ECO:0000256" key="1">
    <source>
        <dbReference type="ARBA" id="ARBA00004430"/>
    </source>
</evidence>
<reference evidence="2 3" key="1">
    <citation type="submission" date="2020-02" db="EMBL/GenBank/DDBJ databases">
        <title>Draft genome sequence of Haematococcus lacustris strain NIES-144.</title>
        <authorList>
            <person name="Morimoto D."/>
            <person name="Nakagawa S."/>
            <person name="Yoshida T."/>
            <person name="Sawayama S."/>
        </authorList>
    </citation>
    <scope>NUCLEOTIDE SEQUENCE [LARGE SCALE GENOMIC DNA]</scope>
    <source>
        <strain evidence="2 3">NIES-144</strain>
    </source>
</reference>
<feature type="non-terminal residue" evidence="2">
    <location>
        <position position="1"/>
    </location>
</feature>
<evidence type="ECO:0008006" key="4">
    <source>
        <dbReference type="Google" id="ProtNLM"/>
    </source>
</evidence>
<gene>
    <name evidence="2" type="ORF">HaLaN_17795</name>
</gene>
<feature type="non-terminal residue" evidence="2">
    <location>
        <position position="380"/>
    </location>
</feature>
<name>A0A699ZXF8_HAELA</name>
<dbReference type="Gene3D" id="3.80.10.10">
    <property type="entry name" value="Ribonuclease Inhibitor"/>
    <property type="match status" value="1"/>
</dbReference>
<protein>
    <recommendedName>
        <fullName evidence="4">F-box domain-containing protein</fullName>
    </recommendedName>
</protein>
<dbReference type="SUPFAM" id="SSF52047">
    <property type="entry name" value="RNI-like"/>
    <property type="match status" value="1"/>
</dbReference>